<dbReference type="EMBL" id="JBANAX010000534">
    <property type="protein sequence ID" value="KAL1204521.1"/>
    <property type="molecule type" value="Genomic_DNA"/>
</dbReference>
<reference evidence="3 4" key="1">
    <citation type="submission" date="2024-04" db="EMBL/GenBank/DDBJ databases">
        <title>Genome assembly C_amara_ONT_v2.</title>
        <authorList>
            <person name="Yant L."/>
            <person name="Moore C."/>
            <person name="Slenker M."/>
        </authorList>
    </citation>
    <scope>NUCLEOTIDE SEQUENCE [LARGE SCALE GENOMIC DNA]</scope>
    <source>
        <tissue evidence="3">Leaf</tissue>
    </source>
</reference>
<dbReference type="CDD" id="cd00303">
    <property type="entry name" value="retropepsin_like"/>
    <property type="match status" value="1"/>
</dbReference>
<keyword evidence="4" id="KW-1185">Reference proteome</keyword>
<dbReference type="Proteomes" id="UP001558713">
    <property type="component" value="Unassembled WGS sequence"/>
</dbReference>
<evidence type="ECO:0000313" key="3">
    <source>
        <dbReference type="EMBL" id="KAL1204521.1"/>
    </source>
</evidence>
<dbReference type="InterPro" id="IPR021109">
    <property type="entry name" value="Peptidase_aspartic_dom_sf"/>
</dbReference>
<feature type="region of interest" description="Disordered" evidence="1">
    <location>
        <begin position="707"/>
        <end position="745"/>
    </location>
</feature>
<evidence type="ECO:0000256" key="1">
    <source>
        <dbReference type="SAM" id="MobiDB-lite"/>
    </source>
</evidence>
<dbReference type="Gene3D" id="2.40.70.10">
    <property type="entry name" value="Acid Proteases"/>
    <property type="match status" value="1"/>
</dbReference>
<dbReference type="PANTHER" id="PTHR33067">
    <property type="entry name" value="RNA-DIRECTED DNA POLYMERASE-RELATED"/>
    <property type="match status" value="1"/>
</dbReference>
<name>A0ABD1ACK0_CARAN</name>
<protein>
    <recommendedName>
        <fullName evidence="2">Retrotransposon gag domain-containing protein</fullName>
    </recommendedName>
</protein>
<gene>
    <name evidence="3" type="ORF">V5N11_019472</name>
</gene>
<feature type="region of interest" description="Disordered" evidence="1">
    <location>
        <begin position="331"/>
        <end position="412"/>
    </location>
</feature>
<organism evidence="3 4">
    <name type="scientific">Cardamine amara subsp. amara</name>
    <dbReference type="NCBI Taxonomy" id="228776"/>
    <lineage>
        <taxon>Eukaryota</taxon>
        <taxon>Viridiplantae</taxon>
        <taxon>Streptophyta</taxon>
        <taxon>Embryophyta</taxon>
        <taxon>Tracheophyta</taxon>
        <taxon>Spermatophyta</taxon>
        <taxon>Magnoliopsida</taxon>
        <taxon>eudicotyledons</taxon>
        <taxon>Gunneridae</taxon>
        <taxon>Pentapetalae</taxon>
        <taxon>rosids</taxon>
        <taxon>malvids</taxon>
        <taxon>Brassicales</taxon>
        <taxon>Brassicaceae</taxon>
        <taxon>Cardamineae</taxon>
        <taxon>Cardamine</taxon>
    </lineage>
</organism>
<feature type="compositionally biased region" description="Basic and acidic residues" evidence="1">
    <location>
        <begin position="711"/>
        <end position="721"/>
    </location>
</feature>
<dbReference type="PANTHER" id="PTHR33067:SF31">
    <property type="entry name" value="RNA-DIRECTED DNA POLYMERASE"/>
    <property type="match status" value="1"/>
</dbReference>
<dbReference type="AlphaFoldDB" id="A0ABD1ACK0"/>
<feature type="compositionally biased region" description="Basic and acidic residues" evidence="1">
    <location>
        <begin position="387"/>
        <end position="401"/>
    </location>
</feature>
<sequence length="745" mass="83066">MATSILSHETPFHTPKRRGIAAPEAEADFKITGGIISMISNNKFHGWASEDPLEHLDVFERICSLSRIRGITEDGYKQRLFLLYLANKATTWENSLPPGSITTWESCKASFLTKFFSIQRTAMFREELSTFHQMLGETFDDAWDRFNSYLMKCPHHGFSKASLLCIIYHGVSPMVRMCLDTSSNGNFLSAEAQAGCILVENLARSDSISNEEYGRGIQNVHAFEADGRSDIQILHEKVDMMLLKSQPPPAPVAPDGDIKLLLQQLIHSQDQAAIASTKQTLDLQQQNLDIKQQLSNLYTEQQSLRTLVNSTHTSPTATTPLPDQKISAITLRNGKQLPPRVPVPIPEDSEIQEGEGDYHEKTQAPVEPPLESTTRVAGRAAPTPEDIFTKSKEKGNPDDLRAYVPPLPFPGRNKKHQAEKYKKLFEKHLKDLELQIPLLEALMLIPPAQKYLKDLVKEKTKEIQGMVFLTHQCSAIIQKQIICKEKLQDPGSFTLPCLIDALTFKNCLCDLGASVSHMPLSVAKRLGYTRFSPSNISLVLADRSVRHPHVLLEDLPVRIGHIEVRTDFMVLDMNEEPQDPLILGTPFLATAGALIDVKNGTIDLKLGKEVIQFNIKNAMKQPHIQVFGIGETEDLAEEFFEEIVEKDHLKTALTTSGGGRHVYPEASVYEGILNTPQRAGAEDTVETLGKLEEIAALEEVTRSVHSSRLLESAKKKQHSTDSLDCPPESNNIEPSEWSELKAPTV</sequence>
<proteinExistence type="predicted"/>
<dbReference type="Pfam" id="PF03732">
    <property type="entry name" value="Retrotrans_gag"/>
    <property type="match status" value="1"/>
</dbReference>
<feature type="domain" description="Retrotransposon gag" evidence="2">
    <location>
        <begin position="80"/>
        <end position="172"/>
    </location>
</feature>
<comment type="caution">
    <text evidence="3">The sequence shown here is derived from an EMBL/GenBank/DDBJ whole genome shotgun (WGS) entry which is preliminary data.</text>
</comment>
<accession>A0ABD1ACK0</accession>
<dbReference type="InterPro" id="IPR005162">
    <property type="entry name" value="Retrotrans_gag_dom"/>
</dbReference>
<evidence type="ECO:0000313" key="4">
    <source>
        <dbReference type="Proteomes" id="UP001558713"/>
    </source>
</evidence>
<evidence type="ECO:0000259" key="2">
    <source>
        <dbReference type="Pfam" id="PF03732"/>
    </source>
</evidence>